<sequence>MVHAANDQRFWVEQGRLIAAEIPGTTFVPLPRRNHVLADYDPA</sequence>
<dbReference type="RefSeq" id="WP_281258245.1">
    <property type="nucleotide sequence ID" value="NZ_QAYC01000023.1"/>
</dbReference>
<accession>A0A8E3ANW1</accession>
<evidence type="ECO:0000313" key="1">
    <source>
        <dbReference type="EMBL" id="PTW41653.1"/>
    </source>
</evidence>
<dbReference type="EMBL" id="QAYC01000023">
    <property type="protein sequence ID" value="PTW41653.1"/>
    <property type="molecule type" value="Genomic_DNA"/>
</dbReference>
<proteinExistence type="predicted"/>
<dbReference type="Proteomes" id="UP000244037">
    <property type="component" value="Unassembled WGS sequence"/>
</dbReference>
<name>A0A8E3ANW1_9RHOB</name>
<organism evidence="1 2">
    <name type="scientific">Rhodovulum kholense</name>
    <dbReference type="NCBI Taxonomy" id="453584"/>
    <lineage>
        <taxon>Bacteria</taxon>
        <taxon>Pseudomonadati</taxon>
        <taxon>Pseudomonadota</taxon>
        <taxon>Alphaproteobacteria</taxon>
        <taxon>Rhodobacterales</taxon>
        <taxon>Paracoccaceae</taxon>
        <taxon>Rhodovulum</taxon>
    </lineage>
</organism>
<keyword evidence="2" id="KW-1185">Reference proteome</keyword>
<reference evidence="1 2" key="1">
    <citation type="submission" date="2018-04" db="EMBL/GenBank/DDBJ databases">
        <title>Genomic Encyclopedia of Archaeal and Bacterial Type Strains, Phase II (KMG-II): from individual species to whole genera.</title>
        <authorList>
            <person name="Goeker M."/>
        </authorList>
    </citation>
    <scope>NUCLEOTIDE SEQUENCE [LARGE SCALE GENOMIC DNA]</scope>
    <source>
        <strain evidence="1 2">DSM 19783</strain>
    </source>
</reference>
<dbReference type="AlphaFoldDB" id="A0A8E3ANW1"/>
<evidence type="ECO:0000313" key="2">
    <source>
        <dbReference type="Proteomes" id="UP000244037"/>
    </source>
</evidence>
<comment type="caution">
    <text evidence="1">The sequence shown here is derived from an EMBL/GenBank/DDBJ whole genome shotgun (WGS) entry which is preliminary data.</text>
</comment>
<protein>
    <submittedName>
        <fullName evidence="1">Uncharacterized protein</fullName>
    </submittedName>
</protein>
<gene>
    <name evidence="1" type="ORF">C8N38_1232</name>
</gene>